<dbReference type="Proteomes" id="UP000008065">
    <property type="component" value="Unassembled WGS sequence"/>
</dbReference>
<reference evidence="3" key="1">
    <citation type="journal article" date="2011" name="Genetics">
        <title>Massive changes in genome architecture accompany the transition to self-fertility in the filamentous fungus Neurospora tetrasperma.</title>
        <authorList>
            <person name="Ellison C.E."/>
            <person name="Stajich J.E."/>
            <person name="Jacobson D.J."/>
            <person name="Natvig D.O."/>
            <person name="Lapidus A."/>
            <person name="Foster B."/>
            <person name="Aerts A."/>
            <person name="Riley R."/>
            <person name="Lindquist E.A."/>
            <person name="Grigoriev I.V."/>
            <person name="Taylor J.W."/>
        </authorList>
    </citation>
    <scope>NUCLEOTIDE SEQUENCE [LARGE SCALE GENOMIC DNA]</scope>
    <source>
        <strain evidence="3">FGSC 2508 / P0657</strain>
    </source>
</reference>
<dbReference type="SUPFAM" id="SSF53098">
    <property type="entry name" value="Ribonuclease H-like"/>
    <property type="match status" value="1"/>
</dbReference>
<dbReference type="InterPro" id="IPR036397">
    <property type="entry name" value="RNaseH_sf"/>
</dbReference>
<dbReference type="RefSeq" id="XP_009854728.1">
    <property type="nucleotide sequence ID" value="XM_009856426.1"/>
</dbReference>
<dbReference type="GeneID" id="20822659"/>
<dbReference type="AlphaFoldDB" id="F8MVR7"/>
<dbReference type="HOGENOM" id="CLU_070863_0_0_1"/>
<dbReference type="InterPro" id="IPR012337">
    <property type="entry name" value="RNaseH-like_sf"/>
</dbReference>
<accession>F8MVR7</accession>
<feature type="compositionally biased region" description="Basic and acidic residues" evidence="1">
    <location>
        <begin position="9"/>
        <end position="23"/>
    </location>
</feature>
<evidence type="ECO:0000313" key="2">
    <source>
        <dbReference type="EMBL" id="EGO54818.1"/>
    </source>
</evidence>
<keyword evidence="3" id="KW-1185">Reference proteome</keyword>
<sequence>MQYSRRHPRDMDTSLDRRMKSRPDSLSIATLPNTYSRVLDSKHFCGEIIIEKDRAKAIETACRAHRVVSTSTNITLAIFTDGSRRGLNGAYAVTFKRYAPGTEEHGSEVAAGWPVFRQSINGCELLAIKHAIKVAISELATLERQLPPKTKSKVQVKIFNDGIFTLEHLAELRETMPKESDHISSIYRWSKRLRERFAGRVSPLEVKLHCKADEVAGIVSETTMPLLIVGGEERPCRHWDSVIQKLSRELPAPPYQATSRVAEGGDAEGQDGDYDLFPCQADINGPGNNLEVLEGSNDYEVHGNDNHLQPQPNEERQDISFEHWFNQCQDIQRWNQLSAEFQGCYQQWYTLFLREQ</sequence>
<dbReference type="GO" id="GO:0003676">
    <property type="term" value="F:nucleic acid binding"/>
    <property type="evidence" value="ECO:0007669"/>
    <property type="project" value="InterPro"/>
</dbReference>
<evidence type="ECO:0000313" key="3">
    <source>
        <dbReference type="Proteomes" id="UP000008065"/>
    </source>
</evidence>
<dbReference type="KEGG" id="nte:NEUTE1DRAFT113254"/>
<proteinExistence type="predicted"/>
<name>F8MVR7_NEUT8</name>
<dbReference type="VEuPathDB" id="FungiDB:NEUTE1DRAFT_113254"/>
<gene>
    <name evidence="2" type="ORF">NEUTE1DRAFT_113254</name>
</gene>
<feature type="region of interest" description="Disordered" evidence="1">
    <location>
        <begin position="1"/>
        <end position="23"/>
    </location>
</feature>
<dbReference type="OrthoDB" id="4574907at2759"/>
<dbReference type="Gene3D" id="3.30.420.10">
    <property type="entry name" value="Ribonuclease H-like superfamily/Ribonuclease H"/>
    <property type="match status" value="1"/>
</dbReference>
<protein>
    <submittedName>
        <fullName evidence="2">Uncharacterized protein</fullName>
    </submittedName>
</protein>
<dbReference type="EMBL" id="GL891307">
    <property type="protein sequence ID" value="EGO54818.1"/>
    <property type="molecule type" value="Genomic_DNA"/>
</dbReference>
<evidence type="ECO:0000256" key="1">
    <source>
        <dbReference type="SAM" id="MobiDB-lite"/>
    </source>
</evidence>
<organism evidence="2 3">
    <name type="scientific">Neurospora tetrasperma (strain FGSC 2508 / ATCC MYA-4615 / P0657)</name>
    <dbReference type="NCBI Taxonomy" id="510951"/>
    <lineage>
        <taxon>Eukaryota</taxon>
        <taxon>Fungi</taxon>
        <taxon>Dikarya</taxon>
        <taxon>Ascomycota</taxon>
        <taxon>Pezizomycotina</taxon>
        <taxon>Sordariomycetes</taxon>
        <taxon>Sordariomycetidae</taxon>
        <taxon>Sordariales</taxon>
        <taxon>Sordariaceae</taxon>
        <taxon>Neurospora</taxon>
    </lineage>
</organism>